<dbReference type="SUPFAM" id="SSF46689">
    <property type="entry name" value="Homeodomain-like"/>
    <property type="match status" value="1"/>
</dbReference>
<keyword evidence="3 5" id="KW-0371">Homeobox</keyword>
<sequence length="305" mass="33828">MLTGLSPALDLSSFSNNIPDKNVTTQPKGEIPFARRRLQHDQTIALLAVFEEKTHPTKEERTALAEELGIELKTVSAWFQNRRRTIKKRAAAWKRCMQENLPDSKGNMSRQGSRLSLDCIVSSRERPTAPDIPSLPQPPLTPHRINLRMMRRPITPLKQPKKLWEYIPSSPPAPPSSPTADSQRLAALPKSSRTLRSLEWACAKARAEKKVEGDADEDLDVPQLVLDGETRGGQHDGNDTEVEDHEAITPDNSICEMVTYQSPFGALGEGTDEKAPSVDMEAAMALLGFMGKRSVEQSGQTLWGM</sequence>
<protein>
    <recommendedName>
        <fullName evidence="7">Homeobox domain-containing protein</fullName>
    </recommendedName>
</protein>
<proteinExistence type="predicted"/>
<feature type="DNA-binding region" description="Homeobox" evidence="5">
    <location>
        <begin position="37"/>
        <end position="90"/>
    </location>
</feature>
<dbReference type="SMART" id="SM00389">
    <property type="entry name" value="HOX"/>
    <property type="match status" value="1"/>
</dbReference>
<dbReference type="PANTHER" id="PTHR24324">
    <property type="entry name" value="HOMEOBOX PROTEIN HHEX"/>
    <property type="match status" value="1"/>
</dbReference>
<dbReference type="PROSITE" id="PS50071">
    <property type="entry name" value="HOMEOBOX_2"/>
    <property type="match status" value="1"/>
</dbReference>
<evidence type="ECO:0000313" key="8">
    <source>
        <dbReference type="EMBL" id="KZT02426.1"/>
    </source>
</evidence>
<dbReference type="GO" id="GO:0006357">
    <property type="term" value="P:regulation of transcription by RNA polymerase II"/>
    <property type="evidence" value="ECO:0007669"/>
    <property type="project" value="TreeGrafter"/>
</dbReference>
<dbReference type="AlphaFoldDB" id="A0A165C9C4"/>
<evidence type="ECO:0000259" key="7">
    <source>
        <dbReference type="PROSITE" id="PS50071"/>
    </source>
</evidence>
<dbReference type="CDD" id="cd00086">
    <property type="entry name" value="homeodomain"/>
    <property type="match status" value="1"/>
</dbReference>
<keyword evidence="2 5" id="KW-0238">DNA-binding</keyword>
<gene>
    <name evidence="8" type="ORF">LAESUDRAFT_815280</name>
</gene>
<dbReference type="Gene3D" id="1.10.10.60">
    <property type="entry name" value="Homeodomain-like"/>
    <property type="match status" value="1"/>
</dbReference>
<dbReference type="InParanoid" id="A0A165C9C4"/>
<evidence type="ECO:0000256" key="5">
    <source>
        <dbReference type="PROSITE-ProRule" id="PRU00108"/>
    </source>
</evidence>
<dbReference type="PANTHER" id="PTHR24324:SF5">
    <property type="entry name" value="HEMATOPOIETICALLY-EXPRESSED HOMEOBOX PROTEIN HHEX"/>
    <property type="match status" value="1"/>
</dbReference>
<feature type="domain" description="Homeobox" evidence="7">
    <location>
        <begin position="35"/>
        <end position="89"/>
    </location>
</feature>
<dbReference type="InterPro" id="IPR009057">
    <property type="entry name" value="Homeodomain-like_sf"/>
</dbReference>
<name>A0A165C9C4_9APHY</name>
<dbReference type="GO" id="GO:0030154">
    <property type="term" value="P:cell differentiation"/>
    <property type="evidence" value="ECO:0007669"/>
    <property type="project" value="TreeGrafter"/>
</dbReference>
<keyword evidence="4 5" id="KW-0539">Nucleus</keyword>
<dbReference type="InterPro" id="IPR051000">
    <property type="entry name" value="Homeobox_DNA-bind_prot"/>
</dbReference>
<evidence type="ECO:0000256" key="2">
    <source>
        <dbReference type="ARBA" id="ARBA00023125"/>
    </source>
</evidence>
<dbReference type="InterPro" id="IPR001356">
    <property type="entry name" value="HD"/>
</dbReference>
<dbReference type="OrthoDB" id="6159439at2759"/>
<dbReference type="STRING" id="1314785.A0A165C9C4"/>
<reference evidence="8 9" key="1">
    <citation type="journal article" date="2016" name="Mol. Biol. Evol.">
        <title>Comparative Genomics of Early-Diverging Mushroom-Forming Fungi Provides Insights into the Origins of Lignocellulose Decay Capabilities.</title>
        <authorList>
            <person name="Nagy L.G."/>
            <person name="Riley R."/>
            <person name="Tritt A."/>
            <person name="Adam C."/>
            <person name="Daum C."/>
            <person name="Floudas D."/>
            <person name="Sun H."/>
            <person name="Yadav J.S."/>
            <person name="Pangilinan J."/>
            <person name="Larsson K.H."/>
            <person name="Matsuura K."/>
            <person name="Barry K."/>
            <person name="Labutti K."/>
            <person name="Kuo R."/>
            <person name="Ohm R.A."/>
            <person name="Bhattacharya S.S."/>
            <person name="Shirouzu T."/>
            <person name="Yoshinaga Y."/>
            <person name="Martin F.M."/>
            <person name="Grigoriev I.V."/>
            <person name="Hibbett D.S."/>
        </authorList>
    </citation>
    <scope>NUCLEOTIDE SEQUENCE [LARGE SCALE GENOMIC DNA]</scope>
    <source>
        <strain evidence="8 9">93-53</strain>
    </source>
</reference>
<keyword evidence="9" id="KW-1185">Reference proteome</keyword>
<evidence type="ECO:0000256" key="4">
    <source>
        <dbReference type="ARBA" id="ARBA00023242"/>
    </source>
</evidence>
<comment type="subcellular location">
    <subcellularLocation>
        <location evidence="1 5 6">Nucleus</location>
    </subcellularLocation>
</comment>
<dbReference type="GO" id="GO:0000978">
    <property type="term" value="F:RNA polymerase II cis-regulatory region sequence-specific DNA binding"/>
    <property type="evidence" value="ECO:0007669"/>
    <property type="project" value="TreeGrafter"/>
</dbReference>
<dbReference type="RefSeq" id="XP_040760166.1">
    <property type="nucleotide sequence ID" value="XM_040914671.1"/>
</dbReference>
<dbReference type="GO" id="GO:0005634">
    <property type="term" value="C:nucleus"/>
    <property type="evidence" value="ECO:0007669"/>
    <property type="project" value="UniProtKB-SubCell"/>
</dbReference>
<dbReference type="Pfam" id="PF00046">
    <property type="entry name" value="Homeodomain"/>
    <property type="match status" value="1"/>
</dbReference>
<dbReference type="Proteomes" id="UP000076871">
    <property type="component" value="Unassembled WGS sequence"/>
</dbReference>
<evidence type="ECO:0000313" key="9">
    <source>
        <dbReference type="Proteomes" id="UP000076871"/>
    </source>
</evidence>
<evidence type="ECO:0000256" key="1">
    <source>
        <dbReference type="ARBA" id="ARBA00004123"/>
    </source>
</evidence>
<accession>A0A165C9C4</accession>
<organism evidence="8 9">
    <name type="scientific">Laetiporus sulphureus 93-53</name>
    <dbReference type="NCBI Taxonomy" id="1314785"/>
    <lineage>
        <taxon>Eukaryota</taxon>
        <taxon>Fungi</taxon>
        <taxon>Dikarya</taxon>
        <taxon>Basidiomycota</taxon>
        <taxon>Agaricomycotina</taxon>
        <taxon>Agaricomycetes</taxon>
        <taxon>Polyporales</taxon>
        <taxon>Laetiporus</taxon>
    </lineage>
</organism>
<dbReference type="GeneID" id="63831698"/>
<evidence type="ECO:0000256" key="6">
    <source>
        <dbReference type="RuleBase" id="RU000682"/>
    </source>
</evidence>
<evidence type="ECO:0000256" key="3">
    <source>
        <dbReference type="ARBA" id="ARBA00023155"/>
    </source>
</evidence>
<dbReference type="EMBL" id="KV427652">
    <property type="protein sequence ID" value="KZT02426.1"/>
    <property type="molecule type" value="Genomic_DNA"/>
</dbReference>